<comment type="caution">
    <text evidence="2">The sequence shown here is derived from an EMBL/GenBank/DDBJ whole genome shotgun (WGS) entry which is preliminary data.</text>
</comment>
<accession>A0AAD5XU03</accession>
<protein>
    <submittedName>
        <fullName evidence="2">Uncharacterized protein</fullName>
    </submittedName>
</protein>
<feature type="compositionally biased region" description="Low complexity" evidence="1">
    <location>
        <begin position="493"/>
        <end position="506"/>
    </location>
</feature>
<organism evidence="2 3">
    <name type="scientific">Geranomyces variabilis</name>
    <dbReference type="NCBI Taxonomy" id="109894"/>
    <lineage>
        <taxon>Eukaryota</taxon>
        <taxon>Fungi</taxon>
        <taxon>Fungi incertae sedis</taxon>
        <taxon>Chytridiomycota</taxon>
        <taxon>Chytridiomycota incertae sedis</taxon>
        <taxon>Chytridiomycetes</taxon>
        <taxon>Spizellomycetales</taxon>
        <taxon>Powellomycetaceae</taxon>
        <taxon>Geranomyces</taxon>
    </lineage>
</organism>
<proteinExistence type="predicted"/>
<name>A0AAD5XU03_9FUNG</name>
<evidence type="ECO:0000313" key="3">
    <source>
        <dbReference type="Proteomes" id="UP001212152"/>
    </source>
</evidence>
<feature type="region of interest" description="Disordered" evidence="1">
    <location>
        <begin position="1"/>
        <end position="22"/>
    </location>
</feature>
<dbReference type="EMBL" id="JADGJQ010000002">
    <property type="protein sequence ID" value="KAJ3185195.1"/>
    <property type="molecule type" value="Genomic_DNA"/>
</dbReference>
<gene>
    <name evidence="2" type="ORF">HDU87_002763</name>
</gene>
<dbReference type="Proteomes" id="UP001212152">
    <property type="component" value="Unassembled WGS sequence"/>
</dbReference>
<feature type="region of interest" description="Disordered" evidence="1">
    <location>
        <begin position="490"/>
        <end position="514"/>
    </location>
</feature>
<sequence length="1365" mass="147437">MVPRQLGPTPRPRADRGSGAGQYLTVLPKGTKAERRAALKKAENHNKALRQMQKVFRSHKLVQHGVKKLTSKTGKGSVNLMAATPADGIGPGGSCVTGDDCNGNLCCGPNKKCGTVCDGDGPAKKVGDACANGDECSGNLCCDLGHKCAKACEDPPTAPGTPCKTGEECSGDMCCDKNLTCQHTCNDLGVYCASDDACQGEECCHPRLSVCVVATQCPGGLQMGADCKSGDDCDGEMNCTLDVGDGSQKCRGGAIGALCASSDDCPGDACCRDDRTCQLTCEHEYVPAGYSAWTNYWLAFENEHPATADVEIRLCDHTPVATVNRDFAIAARMEGTAILSDGRMLNLGSKECMAHCNTKGFSTGDFDCFEWVTDTFNYPYGLGTQVAGQPPIPLQPYISVASNDLPTGAIFHVPEIDGMTIIGFNGIQYTHNGCVRIDDVGWSLTEHHCDFFAFKIGNYKFMDGERPLAFIPTPKTTANCEILTFGYPPSPRTPSSSTTAGGTLPSVPDAPMTTLPDSERAMTQLRLVGTNNCMQRSAVGDPLTIQPCSPDLHSDQTVLINFNAADAILLESEPTSCVTGGGTQFCGDPGDAVYVGYTFRFYRVHKNQYSIHPSTGGLTAQSSCLGVSGQMVTWMDCTERTFVWLDVFSEYPLDEPITTPTAAIFASNWQDILHLGDSKLTISQKYQGQIAEDFNSYFGHLGTGLDYLQDHYAMTPTQTAQITLAYLSATWGSQIAHMNEAVTGLHTVLDKSGYAEAVRLNVNDQLIKLQTKNCLAYFVIAVYLRAANRKLFRNRLSWNPVSAAYRKCDVLLKDIESTIGLSAAQVSPQQVTLPGVPECSGEGRNQKCPVKPRKYTGVYQTIPAQFPPPLYDTWISMRDTLNPMFDNMLTLAHSGADREMLGSLSKVALQSLSGLPALDQAITSLSKAAKAYEAAVEAEKEREEHSPFHIFMKVVEIVFVVLTVWDGLVFLDAAVAALPELIGATARLANLAKDFVRSPASFGPEARAAAEEASRLVEAASSRDAAGTTRLNKGVGKDKLDTAAGATNKMNKRLICKFGEAAVNFGPGAPDLPGVFGFSKRSLFDTREQNLSLSAWIKTTPLEHQLVERGAPLEKGCMFTAGETDDIRDPKIADVCKAGGRGPALMICDDVRESGERYYERRAVADCATKACDHIVELQELLSKYLKPIYGALDAVQKDLLCKKFKEGGFNERLSKSTNGDTNARWSSGRANGKKKILIAGQNISKADIDSLNLKEYMKEIKDQRLEAVKEQTAIMDEFHASLEEGPIKRVVEQGTQSYKDYHSTHGSVDEMIHVIDGWIAAPASEKRVPTKKRKLSVTVIEATVPGEGAVTRRRAATARADAAC</sequence>
<evidence type="ECO:0000313" key="2">
    <source>
        <dbReference type="EMBL" id="KAJ3185195.1"/>
    </source>
</evidence>
<keyword evidence="3" id="KW-1185">Reference proteome</keyword>
<reference evidence="2" key="1">
    <citation type="submission" date="2020-05" db="EMBL/GenBank/DDBJ databases">
        <title>Phylogenomic resolution of chytrid fungi.</title>
        <authorList>
            <person name="Stajich J.E."/>
            <person name="Amses K."/>
            <person name="Simmons R."/>
            <person name="Seto K."/>
            <person name="Myers J."/>
            <person name="Bonds A."/>
            <person name="Quandt C.A."/>
            <person name="Barry K."/>
            <person name="Liu P."/>
            <person name="Grigoriev I."/>
            <person name="Longcore J.E."/>
            <person name="James T.Y."/>
        </authorList>
    </citation>
    <scope>NUCLEOTIDE SEQUENCE</scope>
    <source>
        <strain evidence="2">JEL0379</strain>
    </source>
</reference>
<evidence type="ECO:0000256" key="1">
    <source>
        <dbReference type="SAM" id="MobiDB-lite"/>
    </source>
</evidence>